<dbReference type="Pfam" id="PF01323">
    <property type="entry name" value="DSBA"/>
    <property type="match status" value="1"/>
</dbReference>
<dbReference type="RefSeq" id="WP_380723039.1">
    <property type="nucleotide sequence ID" value="NZ_JBHSGI010000034.1"/>
</dbReference>
<dbReference type="EMBL" id="JBHSGI010000034">
    <property type="protein sequence ID" value="MFC4671955.1"/>
    <property type="molecule type" value="Genomic_DNA"/>
</dbReference>
<dbReference type="Proteomes" id="UP001595973">
    <property type="component" value="Unassembled WGS sequence"/>
</dbReference>
<sequence>MSKPVLHFWFEFASTYSYLSAMRVEDMATAAGVEVAWHPFWLGPIFKAQGWDTSPFNLYPLKGAYMWRDMARICAARGLPLRQPDPFPQNAILAARTALLALQHPQGPAFCRAVYAAEFGQGRRIDSQELIQELLAETGLPAQLAEEASGDAAKQALRDSVAEAMRLGIFGAPSFIADGDLFWGDDRLEMALARLSA</sequence>
<dbReference type="PANTHER" id="PTHR42943">
    <property type="entry name" value="GLUTATHIONE S-TRANSFERASE KAPPA"/>
    <property type="match status" value="1"/>
</dbReference>
<dbReference type="InterPro" id="IPR051924">
    <property type="entry name" value="GST_Kappa/NadH"/>
</dbReference>
<feature type="domain" description="DSBA-like thioredoxin" evidence="2">
    <location>
        <begin position="6"/>
        <end position="194"/>
    </location>
</feature>
<dbReference type="InterPro" id="IPR036249">
    <property type="entry name" value="Thioredoxin-like_sf"/>
</dbReference>
<protein>
    <recommendedName>
        <fullName evidence="1">2-hydroxychromene-2-carboxylate isomerase</fullName>
        <ecNumber evidence="1">5.99.1.4</ecNumber>
    </recommendedName>
</protein>
<keyword evidence="4" id="KW-1185">Reference proteome</keyword>
<evidence type="ECO:0000313" key="3">
    <source>
        <dbReference type="EMBL" id="MFC4671955.1"/>
    </source>
</evidence>
<accession>A0ABV9KP57</accession>
<proteinExistence type="inferred from homology"/>
<dbReference type="InterPro" id="IPR001853">
    <property type="entry name" value="DSBA-like_thioredoxin_dom"/>
</dbReference>
<reference evidence="4" key="1">
    <citation type="journal article" date="2019" name="Int. J. Syst. Evol. Microbiol.">
        <title>The Global Catalogue of Microorganisms (GCM) 10K type strain sequencing project: providing services to taxonomists for standard genome sequencing and annotation.</title>
        <authorList>
            <consortium name="The Broad Institute Genomics Platform"/>
            <consortium name="The Broad Institute Genome Sequencing Center for Infectious Disease"/>
            <person name="Wu L."/>
            <person name="Ma J."/>
        </authorList>
    </citation>
    <scope>NUCLEOTIDE SEQUENCE [LARGE SCALE GENOMIC DNA]</scope>
    <source>
        <strain evidence="4">CGMCC 4.7283</strain>
    </source>
</reference>
<evidence type="ECO:0000256" key="1">
    <source>
        <dbReference type="PIRNR" id="PIRNR006386"/>
    </source>
</evidence>
<dbReference type="GO" id="GO:0016853">
    <property type="term" value="F:isomerase activity"/>
    <property type="evidence" value="ECO:0007669"/>
    <property type="project" value="UniProtKB-KW"/>
</dbReference>
<dbReference type="InterPro" id="IPR014440">
    <property type="entry name" value="HCCAis_GSTk"/>
</dbReference>
<comment type="catalytic activity">
    <reaction evidence="1">
        <text>2-hydroxychromene-2-carboxylate = (3E)-4-(2-hydroxyphenyl)-2-oxobut-3-enoate</text>
        <dbReference type="Rhea" id="RHEA:27401"/>
        <dbReference type="ChEBI" id="CHEBI:59350"/>
        <dbReference type="ChEBI" id="CHEBI:59353"/>
        <dbReference type="EC" id="5.99.1.4"/>
    </reaction>
</comment>
<dbReference type="PIRSF" id="PIRSF006386">
    <property type="entry name" value="HCCAis_GSTk"/>
    <property type="match status" value="1"/>
</dbReference>
<dbReference type="SUPFAM" id="SSF52833">
    <property type="entry name" value="Thioredoxin-like"/>
    <property type="match status" value="1"/>
</dbReference>
<dbReference type="Gene3D" id="3.40.30.10">
    <property type="entry name" value="Glutaredoxin"/>
    <property type="match status" value="1"/>
</dbReference>
<gene>
    <name evidence="3" type="ORF">ACFO5X_25625</name>
</gene>
<evidence type="ECO:0000313" key="4">
    <source>
        <dbReference type="Proteomes" id="UP001595973"/>
    </source>
</evidence>
<keyword evidence="1 3" id="KW-0413">Isomerase</keyword>
<dbReference type="CDD" id="cd03022">
    <property type="entry name" value="DsbA_HCCA_Iso"/>
    <property type="match status" value="1"/>
</dbReference>
<dbReference type="InterPro" id="IPR044087">
    <property type="entry name" value="NahD-like"/>
</dbReference>
<evidence type="ECO:0000259" key="2">
    <source>
        <dbReference type="Pfam" id="PF01323"/>
    </source>
</evidence>
<name>A0ABV9KP57_9RHOB</name>
<dbReference type="EC" id="5.99.1.4" evidence="1"/>
<dbReference type="PANTHER" id="PTHR42943:SF2">
    <property type="entry name" value="GLUTATHIONE S-TRANSFERASE KAPPA 1"/>
    <property type="match status" value="1"/>
</dbReference>
<comment type="similarity">
    <text evidence="1">Belongs to the GST superfamily. NadH family.</text>
</comment>
<comment type="caution">
    <text evidence="3">The sequence shown here is derived from an EMBL/GenBank/DDBJ whole genome shotgun (WGS) entry which is preliminary data.</text>
</comment>
<organism evidence="3 4">
    <name type="scientific">Seohaeicola nanhaiensis</name>
    <dbReference type="NCBI Taxonomy" id="1387282"/>
    <lineage>
        <taxon>Bacteria</taxon>
        <taxon>Pseudomonadati</taxon>
        <taxon>Pseudomonadota</taxon>
        <taxon>Alphaproteobacteria</taxon>
        <taxon>Rhodobacterales</taxon>
        <taxon>Roseobacteraceae</taxon>
        <taxon>Seohaeicola</taxon>
    </lineage>
</organism>